<feature type="region of interest" description="Disordered" evidence="2">
    <location>
        <begin position="288"/>
        <end position="349"/>
    </location>
</feature>
<keyword evidence="1" id="KW-0175">Coiled coil</keyword>
<feature type="region of interest" description="Disordered" evidence="2">
    <location>
        <begin position="900"/>
        <end position="957"/>
    </location>
</feature>
<feature type="compositionally biased region" description="Basic and acidic residues" evidence="2">
    <location>
        <begin position="338"/>
        <end position="349"/>
    </location>
</feature>
<accession>A0AAW0SE32</accession>
<feature type="compositionally biased region" description="Basic and acidic residues" evidence="2">
    <location>
        <begin position="127"/>
        <end position="145"/>
    </location>
</feature>
<feature type="compositionally biased region" description="Low complexity" evidence="2">
    <location>
        <begin position="622"/>
        <end position="638"/>
    </location>
</feature>
<evidence type="ECO:0000256" key="1">
    <source>
        <dbReference type="SAM" id="Coils"/>
    </source>
</evidence>
<dbReference type="EMBL" id="JARAKH010001077">
    <property type="protein sequence ID" value="KAK8373600.1"/>
    <property type="molecule type" value="Genomic_DNA"/>
</dbReference>
<feature type="compositionally biased region" description="Basic and acidic residues" evidence="2">
    <location>
        <begin position="608"/>
        <end position="620"/>
    </location>
</feature>
<dbReference type="AlphaFoldDB" id="A0AAW0SE32"/>
<feature type="coiled-coil region" evidence="1">
    <location>
        <begin position="519"/>
        <end position="553"/>
    </location>
</feature>
<feature type="region of interest" description="Disordered" evidence="2">
    <location>
        <begin position="598"/>
        <end position="650"/>
    </location>
</feature>
<proteinExistence type="predicted"/>
<gene>
    <name evidence="3" type="ORF">O3P69_010549</name>
</gene>
<sequence>MHGVCVVEAGGALDTKPLKVKVSVQKLGRWWRWLPRPSYKKVASFHFHWEEIFHTRKTYTSLQADMDMARLLKAKSRSGDALVKMVMTHSYGKVVAITTVTDFLRRLGKGQPDGFVFQLSMANKNTKSPEEQHQDKSETMEGQGKVEAEAPWVGKTCKCPHCVLPFWELLRAWEPLPVKPPTAMDTYVDILATECTVLKKEANVMLEEKRSCASELAALKAEMDRMERELDRAEASWANAVMEESEEQTSVQLEGTEEDYFGYRNEELWMELLDNISEEEENNTLEEHLILDETEEEWNMKECEEKEGSDRGNQAESEGQSQEQVGKQGSDLLAPSDSTDKMKTQDSENTKMHGVCVVEAGGALDTKPLKVKVSVQKLGRWWRWLPRPSYKKVASFHFHWEEIFHTRKTYTSLQADMDMARLLKAKSRSGDALVKMVMTHSYGKVVAITTVTDFLRRLGKGQPDGPASALHCVLPFWELLRAWEPLPVKPPTAMDTYVDILATECTVLKKEANVMLEEKRSCASELAALKAEMDRMERELDRAEASWANAVMEESEEQTSVQLEGTEEDYFGYRNEELWMELLDNISEEEENNTLEEHLILDETEEEWNMKECEEKEGSDRGNQAESEGQSQEQVGKQSSGGGGDGCHDPPYKKVASFHFHWEEIFHTRKTYTSLQADMDMARLLKAKSRSGDALVKMVMTHSYGKVVAITTVTDFLRRLGKGQPDGFVFQLSMANKNTIAPEEQHQDKSETMEGQGKVEAEAPWVGKTCKCPHCVLPFWELLRAWKPLPVKPPTAMDTYVDILATECTVLKKEANVMLEEKRSCASELAALKAEMDRMERELDRAEASWANAVMEESEEQTSVQLEGTEEDYFGYRNEELCTELLDNISEEEENKTLEEHLILDETEEEWNMKECEEKEGSDRGNQAESEGQSQEQEGDALQAELRKEDTLPKASP</sequence>
<feature type="region of interest" description="Disordered" evidence="2">
    <location>
        <begin position="125"/>
        <end position="145"/>
    </location>
</feature>
<feature type="compositionally biased region" description="Basic and acidic residues" evidence="2">
    <location>
        <begin position="911"/>
        <end position="923"/>
    </location>
</feature>
<feature type="coiled-coil region" evidence="1">
    <location>
        <begin position="822"/>
        <end position="856"/>
    </location>
</feature>
<evidence type="ECO:0000313" key="4">
    <source>
        <dbReference type="Proteomes" id="UP001487740"/>
    </source>
</evidence>
<keyword evidence="4" id="KW-1185">Reference proteome</keyword>
<protein>
    <submittedName>
        <fullName evidence="3">Uncharacterized protein</fullName>
    </submittedName>
</protein>
<organism evidence="3 4">
    <name type="scientific">Scylla paramamosain</name>
    <name type="common">Mud crab</name>
    <dbReference type="NCBI Taxonomy" id="85552"/>
    <lineage>
        <taxon>Eukaryota</taxon>
        <taxon>Metazoa</taxon>
        <taxon>Ecdysozoa</taxon>
        <taxon>Arthropoda</taxon>
        <taxon>Crustacea</taxon>
        <taxon>Multicrustacea</taxon>
        <taxon>Malacostraca</taxon>
        <taxon>Eumalacostraca</taxon>
        <taxon>Eucarida</taxon>
        <taxon>Decapoda</taxon>
        <taxon>Pleocyemata</taxon>
        <taxon>Brachyura</taxon>
        <taxon>Eubrachyura</taxon>
        <taxon>Portunoidea</taxon>
        <taxon>Portunidae</taxon>
        <taxon>Portuninae</taxon>
        <taxon>Scylla</taxon>
    </lineage>
</organism>
<feature type="compositionally biased region" description="Polar residues" evidence="2">
    <location>
        <begin position="311"/>
        <end position="327"/>
    </location>
</feature>
<dbReference type="Proteomes" id="UP001487740">
    <property type="component" value="Unassembled WGS sequence"/>
</dbReference>
<name>A0AAW0SE32_SCYPA</name>
<feature type="compositionally biased region" description="Basic and acidic residues" evidence="2">
    <location>
        <begin position="298"/>
        <end position="310"/>
    </location>
</feature>
<feature type="compositionally biased region" description="Basic and acidic residues" evidence="2">
    <location>
        <begin position="945"/>
        <end position="957"/>
    </location>
</feature>
<feature type="coiled-coil region" evidence="1">
    <location>
        <begin position="209"/>
        <end position="243"/>
    </location>
</feature>
<feature type="compositionally biased region" description="Low complexity" evidence="2">
    <location>
        <begin position="927"/>
        <end position="936"/>
    </location>
</feature>
<evidence type="ECO:0000313" key="3">
    <source>
        <dbReference type="EMBL" id="KAK8373600.1"/>
    </source>
</evidence>
<comment type="caution">
    <text evidence="3">The sequence shown here is derived from an EMBL/GenBank/DDBJ whole genome shotgun (WGS) entry which is preliminary data.</text>
</comment>
<reference evidence="3 4" key="1">
    <citation type="submission" date="2023-03" db="EMBL/GenBank/DDBJ databases">
        <title>High-quality genome of Scylla paramamosain provides insights in environmental adaptation.</title>
        <authorList>
            <person name="Zhang L."/>
        </authorList>
    </citation>
    <scope>NUCLEOTIDE SEQUENCE [LARGE SCALE GENOMIC DNA]</scope>
    <source>
        <strain evidence="3">LZ_2023a</strain>
        <tissue evidence="3">Muscle</tissue>
    </source>
</reference>
<evidence type="ECO:0000256" key="2">
    <source>
        <dbReference type="SAM" id="MobiDB-lite"/>
    </source>
</evidence>